<evidence type="ECO:0000313" key="9">
    <source>
        <dbReference type="Proteomes" id="UP000198741"/>
    </source>
</evidence>
<evidence type="ECO:0000256" key="7">
    <source>
        <dbReference type="ARBA" id="ARBA00049244"/>
    </source>
</evidence>
<dbReference type="InterPro" id="IPR008921">
    <property type="entry name" value="DNA_pol3_clamp-load_cplx_C"/>
</dbReference>
<keyword evidence="3" id="KW-0548">Nucleotidyltransferase</keyword>
<protein>
    <recommendedName>
        <fullName evidence="1">DNA-directed DNA polymerase</fullName>
        <ecNumber evidence="1">2.7.7.7</ecNumber>
    </recommendedName>
</protein>
<dbReference type="PANTHER" id="PTHR34388:SF1">
    <property type="entry name" value="DNA POLYMERASE III SUBUNIT DELTA"/>
    <property type="match status" value="1"/>
</dbReference>
<gene>
    <name evidence="8" type="ORF">SAMN04515671_0200</name>
</gene>
<evidence type="ECO:0000256" key="2">
    <source>
        <dbReference type="ARBA" id="ARBA00022679"/>
    </source>
</evidence>
<evidence type="ECO:0000256" key="6">
    <source>
        <dbReference type="ARBA" id="ARBA00034754"/>
    </source>
</evidence>
<evidence type="ECO:0000256" key="3">
    <source>
        <dbReference type="ARBA" id="ARBA00022695"/>
    </source>
</evidence>
<comment type="catalytic activity">
    <reaction evidence="7">
        <text>DNA(n) + a 2'-deoxyribonucleoside 5'-triphosphate = DNA(n+1) + diphosphate</text>
        <dbReference type="Rhea" id="RHEA:22508"/>
        <dbReference type="Rhea" id="RHEA-COMP:17339"/>
        <dbReference type="Rhea" id="RHEA-COMP:17340"/>
        <dbReference type="ChEBI" id="CHEBI:33019"/>
        <dbReference type="ChEBI" id="CHEBI:61560"/>
        <dbReference type="ChEBI" id="CHEBI:173112"/>
        <dbReference type="EC" id="2.7.7.7"/>
    </reaction>
</comment>
<dbReference type="STRING" id="1090615.SAMN04515671_0200"/>
<dbReference type="GO" id="GO:0003677">
    <property type="term" value="F:DNA binding"/>
    <property type="evidence" value="ECO:0007669"/>
    <property type="project" value="InterPro"/>
</dbReference>
<dbReference type="SUPFAM" id="SSF52540">
    <property type="entry name" value="P-loop containing nucleoside triphosphate hydrolases"/>
    <property type="match status" value="1"/>
</dbReference>
<keyword evidence="2" id="KW-0808">Transferase</keyword>
<keyword evidence="5" id="KW-0239">DNA-directed DNA polymerase</keyword>
<name>A0A1H0HT83_9ACTN</name>
<dbReference type="InterPro" id="IPR005790">
    <property type="entry name" value="DNA_polIII_delta"/>
</dbReference>
<dbReference type="InterPro" id="IPR027417">
    <property type="entry name" value="P-loop_NTPase"/>
</dbReference>
<evidence type="ECO:0000256" key="1">
    <source>
        <dbReference type="ARBA" id="ARBA00012417"/>
    </source>
</evidence>
<dbReference type="EC" id="2.7.7.7" evidence="1"/>
<sequence length="322" mass="33622">MPTATVVDPLMLVLGDEPLLVDRAIMSAVTAARRADPDVERREALATALTPMEFSDLVAPSLFAEPRVVVIRQAHESSKEIAAALGHYATDPVEGVVLVVQHAGGARNKALADGLRKAGAAVMTCNKLTKPAERIEFVRHEIRSAGGTTTPDAVAAIVDAIGSDLRELAAAASQLVADTGGMVDESAVRRYHRGRAEVSGFAVADLAVAGDVPGALEALRWAIGVGVAPVLVADALADGIRTVAKVSGARPGNGYALSGELGMPPWKIDRARTAARHWTEPGLARAMEVVADLNGAVKGLAVDADYALEKAVMDLSRARRLR</sequence>
<dbReference type="GO" id="GO:0003887">
    <property type="term" value="F:DNA-directed DNA polymerase activity"/>
    <property type="evidence" value="ECO:0007669"/>
    <property type="project" value="UniProtKB-KW"/>
</dbReference>
<dbReference type="GO" id="GO:0009360">
    <property type="term" value="C:DNA polymerase III complex"/>
    <property type="evidence" value="ECO:0007669"/>
    <property type="project" value="TreeGrafter"/>
</dbReference>
<dbReference type="AlphaFoldDB" id="A0A1H0HT83"/>
<keyword evidence="9" id="KW-1185">Reference proteome</keyword>
<dbReference type="Proteomes" id="UP000198741">
    <property type="component" value="Chromosome I"/>
</dbReference>
<accession>A0A1H0HT83</accession>
<dbReference type="GO" id="GO:0006261">
    <property type="term" value="P:DNA-templated DNA replication"/>
    <property type="evidence" value="ECO:0007669"/>
    <property type="project" value="TreeGrafter"/>
</dbReference>
<reference evidence="8 9" key="1">
    <citation type="submission" date="2016-10" db="EMBL/GenBank/DDBJ databases">
        <authorList>
            <person name="de Groot N.N."/>
        </authorList>
    </citation>
    <scope>NUCLEOTIDE SEQUENCE [LARGE SCALE GENOMIC DNA]</scope>
    <source>
        <strain evidence="9">P4-7,KCTC 19426,CECT 7604</strain>
    </source>
</reference>
<evidence type="ECO:0000313" key="8">
    <source>
        <dbReference type="EMBL" id="SDO22290.1"/>
    </source>
</evidence>
<dbReference type="Gene3D" id="3.40.50.300">
    <property type="entry name" value="P-loop containing nucleotide triphosphate hydrolases"/>
    <property type="match status" value="1"/>
</dbReference>
<comment type="similarity">
    <text evidence="6">Belongs to the DNA polymerase HolA subunit family.</text>
</comment>
<evidence type="ECO:0000256" key="4">
    <source>
        <dbReference type="ARBA" id="ARBA00022705"/>
    </source>
</evidence>
<keyword evidence="4" id="KW-0235">DNA replication</keyword>
<dbReference type="Gene3D" id="1.20.272.10">
    <property type="match status" value="1"/>
</dbReference>
<dbReference type="SUPFAM" id="SSF48019">
    <property type="entry name" value="post-AAA+ oligomerization domain-like"/>
    <property type="match status" value="1"/>
</dbReference>
<dbReference type="NCBIfam" id="TIGR01128">
    <property type="entry name" value="holA"/>
    <property type="match status" value="1"/>
</dbReference>
<dbReference type="EMBL" id="LT629710">
    <property type="protein sequence ID" value="SDO22290.1"/>
    <property type="molecule type" value="Genomic_DNA"/>
</dbReference>
<dbReference type="PANTHER" id="PTHR34388">
    <property type="entry name" value="DNA POLYMERASE III SUBUNIT DELTA"/>
    <property type="match status" value="1"/>
</dbReference>
<evidence type="ECO:0000256" key="5">
    <source>
        <dbReference type="ARBA" id="ARBA00022932"/>
    </source>
</evidence>
<proteinExistence type="inferred from homology"/>
<organism evidence="8 9">
    <name type="scientific">Nakamurella panacisegetis</name>
    <dbReference type="NCBI Taxonomy" id="1090615"/>
    <lineage>
        <taxon>Bacteria</taxon>
        <taxon>Bacillati</taxon>
        <taxon>Actinomycetota</taxon>
        <taxon>Actinomycetes</taxon>
        <taxon>Nakamurellales</taxon>
        <taxon>Nakamurellaceae</taxon>
        <taxon>Nakamurella</taxon>
    </lineage>
</organism>